<keyword evidence="2" id="KW-1185">Reference proteome</keyword>
<accession>A0ABQ4QWY8</accession>
<protein>
    <submittedName>
        <fullName evidence="1">Uncharacterized protein</fullName>
    </submittedName>
</protein>
<evidence type="ECO:0000313" key="2">
    <source>
        <dbReference type="Proteomes" id="UP001055167"/>
    </source>
</evidence>
<comment type="caution">
    <text evidence="1">The sequence shown here is derived from an EMBL/GenBank/DDBJ whole genome shotgun (WGS) entry which is preliminary data.</text>
</comment>
<name>A0ABQ4QWY8_9HYPH</name>
<dbReference type="EMBL" id="BPQH01000006">
    <property type="protein sequence ID" value="GJD49419.1"/>
    <property type="molecule type" value="Genomic_DNA"/>
</dbReference>
<organism evidence="1 2">
    <name type="scientific">Methylobacterium crusticola</name>
    <dbReference type="NCBI Taxonomy" id="1697972"/>
    <lineage>
        <taxon>Bacteria</taxon>
        <taxon>Pseudomonadati</taxon>
        <taxon>Pseudomonadota</taxon>
        <taxon>Alphaproteobacteria</taxon>
        <taxon>Hyphomicrobiales</taxon>
        <taxon>Methylobacteriaceae</taxon>
        <taxon>Methylobacterium</taxon>
    </lineage>
</organism>
<sequence length="51" mass="5912">MQDPVRITVKPDGRYTLFRGDRPLIYGLEREVALRLAETYNVVIERAYSIG</sequence>
<proteinExistence type="predicted"/>
<evidence type="ECO:0000313" key="1">
    <source>
        <dbReference type="EMBL" id="GJD49419.1"/>
    </source>
</evidence>
<dbReference type="Proteomes" id="UP001055167">
    <property type="component" value="Unassembled WGS sequence"/>
</dbReference>
<reference evidence="1" key="2">
    <citation type="submission" date="2021-08" db="EMBL/GenBank/DDBJ databases">
        <authorList>
            <person name="Tani A."/>
            <person name="Ola A."/>
            <person name="Ogura Y."/>
            <person name="Katsura K."/>
            <person name="Hayashi T."/>
        </authorList>
    </citation>
    <scope>NUCLEOTIDE SEQUENCE</scope>
    <source>
        <strain evidence="1">KCTC 52305</strain>
    </source>
</reference>
<dbReference type="RefSeq" id="WP_203236218.1">
    <property type="nucleotide sequence ID" value="NZ_BPQH01000006.1"/>
</dbReference>
<reference evidence="1" key="1">
    <citation type="journal article" date="2021" name="Front. Microbiol.">
        <title>Comprehensive Comparative Genomics and Phenotyping of Methylobacterium Species.</title>
        <authorList>
            <person name="Alessa O."/>
            <person name="Ogura Y."/>
            <person name="Fujitani Y."/>
            <person name="Takami H."/>
            <person name="Hayashi T."/>
            <person name="Sahin N."/>
            <person name="Tani A."/>
        </authorList>
    </citation>
    <scope>NUCLEOTIDE SEQUENCE</scope>
    <source>
        <strain evidence="1">KCTC 52305</strain>
    </source>
</reference>
<gene>
    <name evidence="1" type="ORF">OPKNFCMD_2149</name>
</gene>